<keyword evidence="3" id="KW-1185">Reference proteome</keyword>
<dbReference type="PANTHER" id="PTHR22943">
    <property type="entry name" value="7-TRANSMEMBRANE DOMAIN RECEPTOR C.ELEGANS"/>
    <property type="match status" value="1"/>
</dbReference>
<dbReference type="InterPro" id="IPR019428">
    <property type="entry name" value="7TM_GPCR_serpentine_rcpt_Str"/>
</dbReference>
<keyword evidence="1" id="KW-0472">Membrane</keyword>
<name>A0AAN4ZB93_9BILA</name>
<organism evidence="2 3">
    <name type="scientific">Pristionchus mayeri</name>
    <dbReference type="NCBI Taxonomy" id="1317129"/>
    <lineage>
        <taxon>Eukaryota</taxon>
        <taxon>Metazoa</taxon>
        <taxon>Ecdysozoa</taxon>
        <taxon>Nematoda</taxon>
        <taxon>Chromadorea</taxon>
        <taxon>Rhabditida</taxon>
        <taxon>Rhabditina</taxon>
        <taxon>Diplogasteromorpha</taxon>
        <taxon>Diplogasteroidea</taxon>
        <taxon>Neodiplogasteridae</taxon>
        <taxon>Pristionchus</taxon>
    </lineage>
</organism>
<evidence type="ECO:0000256" key="1">
    <source>
        <dbReference type="SAM" id="Phobius"/>
    </source>
</evidence>
<feature type="transmembrane region" description="Helical" evidence="1">
    <location>
        <begin position="6"/>
        <end position="26"/>
    </location>
</feature>
<evidence type="ECO:0000313" key="3">
    <source>
        <dbReference type="Proteomes" id="UP001328107"/>
    </source>
</evidence>
<dbReference type="EMBL" id="BTRK01000001">
    <property type="protein sequence ID" value="GMR33840.1"/>
    <property type="molecule type" value="Genomic_DNA"/>
</dbReference>
<dbReference type="PANTHER" id="PTHR22943:SF248">
    <property type="entry name" value="SEVEN TM RECEPTOR"/>
    <property type="match status" value="1"/>
</dbReference>
<sequence>FHSIIVGATSSVAFLSNSLLLFIIYTTSADGIGSYRDLLAFFAICNIITTFGHIFLEGYCHMTEAGFYFFPRTPGPLIGGVSLPSIYCVLFILTYYQVFLILAYHFVYRYKTITRLYNSFTDKWRRKHWITAAIVVYVIYVGCFMTVVAVGMLPSEETRRLVPPEARELYGVDLTDPHTGFIVLAVRRFDFATNTTYRSAESIISITCCMFLFGATAAVIVFCIYKTTSAIKSVDVRITSATRRMHQQLFRALLIQTTVPCIFSYTPLAMILLFGAMTG</sequence>
<gene>
    <name evidence="2" type="ORF">PMAYCL1PPCAC_04035</name>
</gene>
<evidence type="ECO:0000313" key="2">
    <source>
        <dbReference type="EMBL" id="GMR33840.1"/>
    </source>
</evidence>
<protein>
    <recommendedName>
        <fullName evidence="4">G protein-coupled receptor</fullName>
    </recommendedName>
</protein>
<evidence type="ECO:0008006" key="4">
    <source>
        <dbReference type="Google" id="ProtNLM"/>
    </source>
</evidence>
<accession>A0AAN4ZB93</accession>
<feature type="transmembrane region" description="Helical" evidence="1">
    <location>
        <begin position="38"/>
        <end position="56"/>
    </location>
</feature>
<feature type="transmembrane region" description="Helical" evidence="1">
    <location>
        <begin position="253"/>
        <end position="277"/>
    </location>
</feature>
<comment type="caution">
    <text evidence="2">The sequence shown here is derived from an EMBL/GenBank/DDBJ whole genome shotgun (WGS) entry which is preliminary data.</text>
</comment>
<reference evidence="3" key="1">
    <citation type="submission" date="2022-10" db="EMBL/GenBank/DDBJ databases">
        <title>Genome assembly of Pristionchus species.</title>
        <authorList>
            <person name="Yoshida K."/>
            <person name="Sommer R.J."/>
        </authorList>
    </citation>
    <scope>NUCLEOTIDE SEQUENCE [LARGE SCALE GENOMIC DNA]</scope>
    <source>
        <strain evidence="3">RS5460</strain>
    </source>
</reference>
<dbReference type="Pfam" id="PF10326">
    <property type="entry name" value="7TM_GPCR_Str"/>
    <property type="match status" value="1"/>
</dbReference>
<keyword evidence="1" id="KW-1133">Transmembrane helix</keyword>
<feature type="transmembrane region" description="Helical" evidence="1">
    <location>
        <begin position="129"/>
        <end position="153"/>
    </location>
</feature>
<feature type="non-terminal residue" evidence="2">
    <location>
        <position position="279"/>
    </location>
</feature>
<dbReference type="SUPFAM" id="SSF81321">
    <property type="entry name" value="Family A G protein-coupled receptor-like"/>
    <property type="match status" value="1"/>
</dbReference>
<feature type="non-terminal residue" evidence="2">
    <location>
        <position position="1"/>
    </location>
</feature>
<feature type="transmembrane region" description="Helical" evidence="1">
    <location>
        <begin position="203"/>
        <end position="225"/>
    </location>
</feature>
<feature type="transmembrane region" description="Helical" evidence="1">
    <location>
        <begin position="76"/>
        <end position="108"/>
    </location>
</feature>
<keyword evidence="1" id="KW-0812">Transmembrane</keyword>
<proteinExistence type="predicted"/>
<dbReference type="AlphaFoldDB" id="A0AAN4ZB93"/>
<dbReference type="Proteomes" id="UP001328107">
    <property type="component" value="Unassembled WGS sequence"/>
</dbReference>